<sequence>MTGTATNFVELTFRADLDTLLGRWLRAVTHSELQVGYEATMTAALYNKARCWLLDVRRRGPIPEESTHWVIEAFLPRLVVALGGRVYMAFLVSPAHLNSLEQEQQLISHRSDAYCEVQLFTEEGPATQWLAGHCQPGCEVQPSA</sequence>
<keyword evidence="2" id="KW-1185">Reference proteome</keyword>
<reference evidence="1 2" key="1">
    <citation type="submission" date="2019-06" db="EMBL/GenBank/DDBJ databases">
        <authorList>
            <person name="Srinivasan S."/>
        </authorList>
    </citation>
    <scope>NUCLEOTIDE SEQUENCE [LARGE SCALE GENOMIC DNA]</scope>
    <source>
        <strain evidence="1 2">17J68-5</strain>
    </source>
</reference>
<dbReference type="Proteomes" id="UP000305398">
    <property type="component" value="Chromosome"/>
</dbReference>
<proteinExistence type="predicted"/>
<dbReference type="EMBL" id="CP040896">
    <property type="protein sequence ID" value="QDA59692.1"/>
    <property type="molecule type" value="Genomic_DNA"/>
</dbReference>
<evidence type="ECO:0008006" key="3">
    <source>
        <dbReference type="Google" id="ProtNLM"/>
    </source>
</evidence>
<evidence type="ECO:0000313" key="2">
    <source>
        <dbReference type="Proteomes" id="UP000305398"/>
    </source>
</evidence>
<evidence type="ECO:0000313" key="1">
    <source>
        <dbReference type="EMBL" id="QDA59692.1"/>
    </source>
</evidence>
<protein>
    <recommendedName>
        <fullName evidence="3">STAS/SEC14 domain-containing protein</fullName>
    </recommendedName>
</protein>
<dbReference type="KEGG" id="hyj:FHG12_06045"/>
<dbReference type="AlphaFoldDB" id="A0A5B8A0P0"/>
<gene>
    <name evidence="1" type="ORF">FHG12_06045</name>
</gene>
<dbReference type="OrthoDB" id="884362at2"/>
<dbReference type="RefSeq" id="WP_139514872.1">
    <property type="nucleotide sequence ID" value="NZ_CP040896.1"/>
</dbReference>
<accession>A0A5B8A0P0</accession>
<name>A0A5B8A0P0_9BACT</name>
<organism evidence="1 2">
    <name type="scientific">Hymenobacter jejuensis</name>
    <dbReference type="NCBI Taxonomy" id="2502781"/>
    <lineage>
        <taxon>Bacteria</taxon>
        <taxon>Pseudomonadati</taxon>
        <taxon>Bacteroidota</taxon>
        <taxon>Cytophagia</taxon>
        <taxon>Cytophagales</taxon>
        <taxon>Hymenobacteraceae</taxon>
        <taxon>Hymenobacter</taxon>
    </lineage>
</organism>